<evidence type="ECO:0000313" key="3">
    <source>
        <dbReference type="Proteomes" id="UP001500968"/>
    </source>
</evidence>
<accession>A0ABP7TVT6</accession>
<evidence type="ECO:0008006" key="4">
    <source>
        <dbReference type="Google" id="ProtNLM"/>
    </source>
</evidence>
<keyword evidence="3" id="KW-1185">Reference proteome</keyword>
<protein>
    <recommendedName>
        <fullName evidence="4">Peptidase M1 membrane alanine aminopeptidase domain-containing protein</fullName>
    </recommendedName>
</protein>
<reference evidence="3" key="1">
    <citation type="journal article" date="2019" name="Int. J. Syst. Evol. Microbiol.">
        <title>The Global Catalogue of Microorganisms (GCM) 10K type strain sequencing project: providing services to taxonomists for standard genome sequencing and annotation.</title>
        <authorList>
            <consortium name="The Broad Institute Genomics Platform"/>
            <consortium name="The Broad Institute Genome Sequencing Center for Infectious Disease"/>
            <person name="Wu L."/>
            <person name="Ma J."/>
        </authorList>
    </citation>
    <scope>NUCLEOTIDE SEQUENCE [LARGE SCALE GENOMIC DNA]</scope>
    <source>
        <strain evidence="3">JCM 17064</strain>
    </source>
</reference>
<evidence type="ECO:0000256" key="1">
    <source>
        <dbReference type="SAM" id="SignalP"/>
    </source>
</evidence>
<dbReference type="RefSeq" id="WP_324689040.1">
    <property type="nucleotide sequence ID" value="NZ_BAABCR010000015.1"/>
</dbReference>
<comment type="caution">
    <text evidence="2">The sequence shown here is derived from an EMBL/GenBank/DDBJ whole genome shotgun (WGS) entry which is preliminary data.</text>
</comment>
<gene>
    <name evidence="2" type="ORF">GCM10022386_15080</name>
</gene>
<sequence length="467" mass="53897">MKLLLTFIFSLVISLTISAQENAPTIKGKVKISIKEGTFECDLTISEIPAIQDYVIRLNSGMNLLHMKSKKPNEFVLGYNKSLTDSTSTGETLAYFYPDNKGKGKFLPKEIQFRYVGKYPVATDTIENYSKGDWKGNIAFNGYSVRTDGSQSAWYPYLYDAKNDISYEKMYYEIDFECVDCSTIYVNGSKPVKSQKVTFKSEQPYELALFCGKFDFVNDGNLILLNPTFTKEDVTDFSSLVSQYKQYYESKLKIKFSEPPVFVSTTPTAPKYGWLFVSYPTIMGIGYGNDGLGALFDKKQDWYKQYIGHELGHYYFGTYKVLNSELGDMMSEGFTEYISLKLVEDIQGKDIYDKKIEENIKYLTDFKTIPIAKIKSISEIGDRQTFVYDYAPMMFIAIEKEIGTKKMWEWMHTLLTVKTDFTNYNFLLSTLRQTLRDEKKLQTIIDRYFANEKSVENIINVIKKRTL</sequence>
<dbReference type="Gene3D" id="1.10.390.10">
    <property type="entry name" value="Neutral Protease Domain 2"/>
    <property type="match status" value="1"/>
</dbReference>
<dbReference type="InterPro" id="IPR027268">
    <property type="entry name" value="Peptidase_M4/M1_CTD_sf"/>
</dbReference>
<dbReference type="Proteomes" id="UP001500968">
    <property type="component" value="Unassembled WGS sequence"/>
</dbReference>
<feature type="chain" id="PRO_5045667054" description="Peptidase M1 membrane alanine aminopeptidase domain-containing protein" evidence="1">
    <location>
        <begin position="20"/>
        <end position="467"/>
    </location>
</feature>
<dbReference type="EMBL" id="BAABCR010000015">
    <property type="protein sequence ID" value="GAA4031982.1"/>
    <property type="molecule type" value="Genomic_DNA"/>
</dbReference>
<keyword evidence="1" id="KW-0732">Signal</keyword>
<feature type="signal peptide" evidence="1">
    <location>
        <begin position="1"/>
        <end position="19"/>
    </location>
</feature>
<proteinExistence type="predicted"/>
<name>A0ABP7TVT6_9FLAO</name>
<evidence type="ECO:0000313" key="2">
    <source>
        <dbReference type="EMBL" id="GAA4031982.1"/>
    </source>
</evidence>
<dbReference type="SUPFAM" id="SSF55486">
    <property type="entry name" value="Metalloproteases ('zincins'), catalytic domain"/>
    <property type="match status" value="1"/>
</dbReference>
<organism evidence="2 3">
    <name type="scientific">Flavobacterium cheonhonense</name>
    <dbReference type="NCBI Taxonomy" id="706185"/>
    <lineage>
        <taxon>Bacteria</taxon>
        <taxon>Pseudomonadati</taxon>
        <taxon>Bacteroidota</taxon>
        <taxon>Flavobacteriia</taxon>
        <taxon>Flavobacteriales</taxon>
        <taxon>Flavobacteriaceae</taxon>
        <taxon>Flavobacterium</taxon>
    </lineage>
</organism>